<dbReference type="Pfam" id="PF07883">
    <property type="entry name" value="Cupin_2"/>
    <property type="match status" value="1"/>
</dbReference>
<feature type="domain" description="Cupin type-2" evidence="2">
    <location>
        <begin position="62"/>
        <end position="143"/>
    </location>
</feature>
<keyword evidence="1" id="KW-0479">Metal-binding</keyword>
<dbReference type="Gene3D" id="2.60.120.10">
    <property type="entry name" value="Jelly Rolls"/>
    <property type="match status" value="1"/>
</dbReference>
<dbReference type="PANTHER" id="PTHR35848">
    <property type="entry name" value="OXALATE-BINDING PROTEIN"/>
    <property type="match status" value="1"/>
</dbReference>
<dbReference type="AlphaFoldDB" id="A0A975GVF6"/>
<proteinExistence type="predicted"/>
<keyword evidence="4" id="KW-1185">Reference proteome</keyword>
<dbReference type="PANTHER" id="PTHR35848:SF9">
    <property type="entry name" value="SLL1358 PROTEIN"/>
    <property type="match status" value="1"/>
</dbReference>
<evidence type="ECO:0000313" key="4">
    <source>
        <dbReference type="Proteomes" id="UP000663918"/>
    </source>
</evidence>
<reference evidence="3" key="1">
    <citation type="submission" date="2020-09" db="EMBL/GenBank/DDBJ databases">
        <title>Brevundimonas sp. LVF2 isolated from a puddle in Goettingen, Germany.</title>
        <authorList>
            <person name="Friedrich I."/>
            <person name="Klassen A."/>
            <person name="Hannes N."/>
            <person name="Schneider D."/>
            <person name="Hertel R."/>
            <person name="Daniel R."/>
        </authorList>
    </citation>
    <scope>NUCLEOTIDE SEQUENCE</scope>
    <source>
        <strain evidence="3">LVF2</strain>
    </source>
</reference>
<accession>A0A975GVF6</accession>
<dbReference type="KEGG" id="bgoe:IFJ75_14735"/>
<name>A0A975GVF6_9CAUL</name>
<sequence length="184" mass="20115">MALCFTGLVRLREGMAVPKIVNAEVPTISGTTYPDEYAAECLPRRRQPLGDAAGLDQFGVNLLHLPAGAWSSQRHWHFTEDEFVWVVSGEVVLVEGQPNPDGSGETLVETVLRAGECAGFKAGVPNGHKIENRSDSLAVLLEVGTRNPTGDGCDYPDIDMVLPLGADRYHHRDGTPYPKYDRRT</sequence>
<evidence type="ECO:0000313" key="3">
    <source>
        <dbReference type="EMBL" id="QTC90519.1"/>
    </source>
</evidence>
<dbReference type="Proteomes" id="UP000663918">
    <property type="component" value="Chromosome"/>
</dbReference>
<dbReference type="SUPFAM" id="SSF51182">
    <property type="entry name" value="RmlC-like cupins"/>
    <property type="match status" value="1"/>
</dbReference>
<dbReference type="InterPro" id="IPR013096">
    <property type="entry name" value="Cupin_2"/>
</dbReference>
<evidence type="ECO:0000256" key="1">
    <source>
        <dbReference type="ARBA" id="ARBA00022723"/>
    </source>
</evidence>
<dbReference type="CDD" id="cd02224">
    <property type="entry name" value="cupin_SPO2919-like"/>
    <property type="match status" value="1"/>
</dbReference>
<gene>
    <name evidence="3" type="ORF">IFJ75_14735</name>
</gene>
<dbReference type="InterPro" id="IPR051610">
    <property type="entry name" value="GPI/OXD"/>
</dbReference>
<dbReference type="InterPro" id="IPR014710">
    <property type="entry name" value="RmlC-like_jellyroll"/>
</dbReference>
<dbReference type="EMBL" id="CP062222">
    <property type="protein sequence ID" value="QTC90519.1"/>
    <property type="molecule type" value="Genomic_DNA"/>
</dbReference>
<dbReference type="GO" id="GO:0046872">
    <property type="term" value="F:metal ion binding"/>
    <property type="evidence" value="ECO:0007669"/>
    <property type="project" value="UniProtKB-KW"/>
</dbReference>
<protein>
    <submittedName>
        <fullName evidence="3">Cupin domain-containing protein</fullName>
    </submittedName>
</protein>
<dbReference type="InterPro" id="IPR011051">
    <property type="entry name" value="RmlC_Cupin_sf"/>
</dbReference>
<evidence type="ECO:0000259" key="2">
    <source>
        <dbReference type="Pfam" id="PF07883"/>
    </source>
</evidence>
<organism evidence="3 4">
    <name type="scientific">Brevundimonas goettingensis</name>
    <dbReference type="NCBI Taxonomy" id="2774190"/>
    <lineage>
        <taxon>Bacteria</taxon>
        <taxon>Pseudomonadati</taxon>
        <taxon>Pseudomonadota</taxon>
        <taxon>Alphaproteobacteria</taxon>
        <taxon>Caulobacterales</taxon>
        <taxon>Caulobacteraceae</taxon>
        <taxon>Brevundimonas</taxon>
    </lineage>
</organism>